<organism evidence="6 7">
    <name type="scientific">Stylosanthes scabra</name>
    <dbReference type="NCBI Taxonomy" id="79078"/>
    <lineage>
        <taxon>Eukaryota</taxon>
        <taxon>Viridiplantae</taxon>
        <taxon>Streptophyta</taxon>
        <taxon>Embryophyta</taxon>
        <taxon>Tracheophyta</taxon>
        <taxon>Spermatophyta</taxon>
        <taxon>Magnoliopsida</taxon>
        <taxon>eudicotyledons</taxon>
        <taxon>Gunneridae</taxon>
        <taxon>Pentapetalae</taxon>
        <taxon>rosids</taxon>
        <taxon>fabids</taxon>
        <taxon>Fabales</taxon>
        <taxon>Fabaceae</taxon>
        <taxon>Papilionoideae</taxon>
        <taxon>50 kb inversion clade</taxon>
        <taxon>dalbergioids sensu lato</taxon>
        <taxon>Dalbergieae</taxon>
        <taxon>Pterocarpus clade</taxon>
        <taxon>Stylosanthes</taxon>
    </lineage>
</organism>
<dbReference type="Pfam" id="PF01715">
    <property type="entry name" value="IPPT"/>
    <property type="match status" value="2"/>
</dbReference>
<dbReference type="Proteomes" id="UP001341840">
    <property type="component" value="Unassembled WGS sequence"/>
</dbReference>
<keyword evidence="2" id="KW-0808">Transferase</keyword>
<evidence type="ECO:0000313" key="7">
    <source>
        <dbReference type="Proteomes" id="UP001341840"/>
    </source>
</evidence>
<evidence type="ECO:0000256" key="5">
    <source>
        <dbReference type="ARBA" id="ARBA00022840"/>
    </source>
</evidence>
<dbReference type="InterPro" id="IPR039657">
    <property type="entry name" value="Dimethylallyltransferase"/>
</dbReference>
<accession>A0ABU6T3D5</accession>
<dbReference type="PANTHER" id="PTHR11088:SF59">
    <property type="entry name" value="ADENYLATE ISOPENTENYLTRANSFERASE"/>
    <property type="match status" value="1"/>
</dbReference>
<dbReference type="Gene3D" id="1.10.287.890">
    <property type="entry name" value="Crystal structure of tRNA isopentenylpyrophosphate transferase (bh2366) domain"/>
    <property type="match status" value="1"/>
</dbReference>
<evidence type="ECO:0000256" key="1">
    <source>
        <dbReference type="ARBA" id="ARBA00005842"/>
    </source>
</evidence>
<gene>
    <name evidence="6" type="ORF">PIB30_003344</name>
</gene>
<name>A0ABU6T3D5_9FABA</name>
<comment type="similarity">
    <text evidence="1">Belongs to the IPP transferase family.</text>
</comment>
<keyword evidence="5" id="KW-0067">ATP-binding</keyword>
<dbReference type="InterPro" id="IPR027417">
    <property type="entry name" value="P-loop_NTPase"/>
</dbReference>
<keyword evidence="4" id="KW-0547">Nucleotide-binding</keyword>
<keyword evidence="7" id="KW-1185">Reference proteome</keyword>
<protein>
    <submittedName>
        <fullName evidence="6">Uncharacterized protein</fullName>
    </submittedName>
</protein>
<evidence type="ECO:0000256" key="4">
    <source>
        <dbReference type="ARBA" id="ARBA00022741"/>
    </source>
</evidence>
<keyword evidence="3" id="KW-0203">Cytokinin biosynthesis</keyword>
<evidence type="ECO:0000256" key="3">
    <source>
        <dbReference type="ARBA" id="ARBA00022712"/>
    </source>
</evidence>
<proteinExistence type="inferred from homology"/>
<comment type="caution">
    <text evidence="6">The sequence shown here is derived from an EMBL/GenBank/DDBJ whole genome shotgun (WGS) entry which is preliminary data.</text>
</comment>
<sequence length="291" mass="33187">MASAWMMNSNFVDNNNKKKKVLFIMGATGTGKSKLSINLGTEFPCEIINSDKIQVYKGLDILTNKLPQSEQRDIPHHLLSIIDDPDYDFTANDFCKHVHDALDIIIENGHIPIIVGGSNSYLEALVDAEFRSKYECCFIWLDVSLPVLFEYLDKRVDEMVDAGVVDEIQREAFVPNNGDYSRGIRRAIGAVEFHNYFHIIENDPSVDEAYKKQVFDDAINSMKINTHKLAENQVLKIKRMINVLGWKMTRIDSTAVFEAILSGQDYMHVYHQLVFKPALEVAGMFLNNHRP</sequence>
<dbReference type="Gene3D" id="3.40.50.300">
    <property type="entry name" value="P-loop containing nucleotide triphosphate hydrolases"/>
    <property type="match status" value="1"/>
</dbReference>
<dbReference type="PANTHER" id="PTHR11088">
    <property type="entry name" value="TRNA DIMETHYLALLYLTRANSFERASE"/>
    <property type="match status" value="1"/>
</dbReference>
<evidence type="ECO:0000256" key="2">
    <source>
        <dbReference type="ARBA" id="ARBA00022679"/>
    </source>
</evidence>
<dbReference type="EMBL" id="JASCZI010090627">
    <property type="protein sequence ID" value="MED6143065.1"/>
    <property type="molecule type" value="Genomic_DNA"/>
</dbReference>
<dbReference type="SUPFAM" id="SSF52540">
    <property type="entry name" value="P-loop containing nucleoside triphosphate hydrolases"/>
    <property type="match status" value="1"/>
</dbReference>
<evidence type="ECO:0000313" key="6">
    <source>
        <dbReference type="EMBL" id="MED6143065.1"/>
    </source>
</evidence>
<reference evidence="6 7" key="1">
    <citation type="journal article" date="2023" name="Plants (Basel)">
        <title>Bridging the Gap: Combining Genomics and Transcriptomics Approaches to Understand Stylosanthes scabra, an Orphan Legume from the Brazilian Caatinga.</title>
        <authorList>
            <person name="Ferreira-Neto J.R.C."/>
            <person name="da Silva M.D."/>
            <person name="Binneck E."/>
            <person name="de Melo N.F."/>
            <person name="da Silva R.H."/>
            <person name="de Melo A.L.T.M."/>
            <person name="Pandolfi V."/>
            <person name="Bustamante F.O."/>
            <person name="Brasileiro-Vidal A.C."/>
            <person name="Benko-Iseppon A.M."/>
        </authorList>
    </citation>
    <scope>NUCLEOTIDE SEQUENCE [LARGE SCALE GENOMIC DNA]</scope>
    <source>
        <tissue evidence="6">Leaves</tissue>
    </source>
</reference>